<dbReference type="Pfam" id="PF00651">
    <property type="entry name" value="BTB"/>
    <property type="match status" value="1"/>
</dbReference>
<evidence type="ECO:0000259" key="2">
    <source>
        <dbReference type="PROSITE" id="PS50097"/>
    </source>
</evidence>
<evidence type="ECO:0000256" key="1">
    <source>
        <dbReference type="SAM" id="MobiDB-lite"/>
    </source>
</evidence>
<dbReference type="AlphaFoldDB" id="A0AAN7VP36"/>
<gene>
    <name evidence="3" type="ORF">LTR97_008486</name>
</gene>
<dbReference type="SUPFAM" id="SSF54695">
    <property type="entry name" value="POZ domain"/>
    <property type="match status" value="1"/>
</dbReference>
<dbReference type="Proteomes" id="UP001310594">
    <property type="component" value="Unassembled WGS sequence"/>
</dbReference>
<feature type="domain" description="BTB" evidence="2">
    <location>
        <begin position="22"/>
        <end position="99"/>
    </location>
</feature>
<evidence type="ECO:0000313" key="4">
    <source>
        <dbReference type="Proteomes" id="UP001310594"/>
    </source>
</evidence>
<accession>A0AAN7VP36</accession>
<sequence length="293" mass="32367">MASAPTSRKQGFVGLYESGELTDFTIECGKHSMRVHKAVLGAQSEHFRVLCGQKFKEGCEGKVVLKSTEDDDADEACDDPEAIKLMVNFLYYEDYKAEQILTKFHYTQTLRMTGSGSSTQYKVIKSKAKPGIFRNLRGRPKALPTVFGPPRPSDGNMVVHARVFAVATKYSIPALQTLACSKFAAAVAVNWDHPHFAEATHIVYNTTVGSVRQLRDIVCDTVRDYKDLLDVPVIESVIKANKDFSHELLRLAYELPATAKEGSGEGDTEDEDMEDRELLSMVGGVSESDSDSN</sequence>
<dbReference type="InterPro" id="IPR011333">
    <property type="entry name" value="SKP1/BTB/POZ_sf"/>
</dbReference>
<comment type="caution">
    <text evidence="3">The sequence shown here is derived from an EMBL/GenBank/DDBJ whole genome shotgun (WGS) entry which is preliminary data.</text>
</comment>
<protein>
    <recommendedName>
        <fullName evidence="2">BTB domain-containing protein</fullName>
    </recommendedName>
</protein>
<reference evidence="3" key="1">
    <citation type="submission" date="2023-08" db="EMBL/GenBank/DDBJ databases">
        <title>Black Yeasts Isolated from many extreme environments.</title>
        <authorList>
            <person name="Coleine C."/>
            <person name="Stajich J.E."/>
            <person name="Selbmann L."/>
        </authorList>
    </citation>
    <scope>NUCLEOTIDE SEQUENCE</scope>
    <source>
        <strain evidence="3">CCFEE 5810</strain>
    </source>
</reference>
<organism evidence="3 4">
    <name type="scientific">Elasticomyces elasticus</name>
    <dbReference type="NCBI Taxonomy" id="574655"/>
    <lineage>
        <taxon>Eukaryota</taxon>
        <taxon>Fungi</taxon>
        <taxon>Dikarya</taxon>
        <taxon>Ascomycota</taxon>
        <taxon>Pezizomycotina</taxon>
        <taxon>Dothideomycetes</taxon>
        <taxon>Dothideomycetidae</taxon>
        <taxon>Mycosphaerellales</taxon>
        <taxon>Teratosphaeriaceae</taxon>
        <taxon>Elasticomyces</taxon>
    </lineage>
</organism>
<name>A0AAN7VP36_9PEZI</name>
<evidence type="ECO:0000313" key="3">
    <source>
        <dbReference type="EMBL" id="KAK5696066.1"/>
    </source>
</evidence>
<dbReference type="Gene3D" id="3.30.710.10">
    <property type="entry name" value="Potassium Channel Kv1.1, Chain A"/>
    <property type="match status" value="1"/>
</dbReference>
<dbReference type="CDD" id="cd18186">
    <property type="entry name" value="BTB_POZ_ZBTB_KLHL-like"/>
    <property type="match status" value="1"/>
</dbReference>
<dbReference type="PROSITE" id="PS50097">
    <property type="entry name" value="BTB"/>
    <property type="match status" value="1"/>
</dbReference>
<dbReference type="PANTHER" id="PTHR47843:SF5">
    <property type="entry name" value="BTB_POZ DOMAIN PROTEIN"/>
    <property type="match status" value="1"/>
</dbReference>
<feature type="compositionally biased region" description="Acidic residues" evidence="1">
    <location>
        <begin position="264"/>
        <end position="275"/>
    </location>
</feature>
<proteinExistence type="predicted"/>
<dbReference type="InterPro" id="IPR000210">
    <property type="entry name" value="BTB/POZ_dom"/>
</dbReference>
<feature type="region of interest" description="Disordered" evidence="1">
    <location>
        <begin position="259"/>
        <end position="293"/>
    </location>
</feature>
<dbReference type="PANTHER" id="PTHR47843">
    <property type="entry name" value="BTB DOMAIN-CONTAINING PROTEIN-RELATED"/>
    <property type="match status" value="1"/>
</dbReference>
<dbReference type="EMBL" id="JAVRQU010000013">
    <property type="protein sequence ID" value="KAK5696066.1"/>
    <property type="molecule type" value="Genomic_DNA"/>
</dbReference>